<evidence type="ECO:0000256" key="1">
    <source>
        <dbReference type="SAM" id="Phobius"/>
    </source>
</evidence>
<organism evidence="2 3">
    <name type="scientific">Dentiscutata erythropus</name>
    <dbReference type="NCBI Taxonomy" id="1348616"/>
    <lineage>
        <taxon>Eukaryota</taxon>
        <taxon>Fungi</taxon>
        <taxon>Fungi incertae sedis</taxon>
        <taxon>Mucoromycota</taxon>
        <taxon>Glomeromycotina</taxon>
        <taxon>Glomeromycetes</taxon>
        <taxon>Diversisporales</taxon>
        <taxon>Gigasporaceae</taxon>
        <taxon>Dentiscutata</taxon>
    </lineage>
</organism>
<sequence>MIPRQSRNISFCNEFIQILQKVPIEEITPLILIVSNIVVTITLIFFNVYDYQANHILLSNKIDNKTQLYGKYGYDQ</sequence>
<evidence type="ECO:0000313" key="2">
    <source>
        <dbReference type="EMBL" id="CAG8735403.1"/>
    </source>
</evidence>
<dbReference type="AlphaFoldDB" id="A0A9N9IHT8"/>
<evidence type="ECO:0000313" key="3">
    <source>
        <dbReference type="Proteomes" id="UP000789405"/>
    </source>
</evidence>
<keyword evidence="1" id="KW-0472">Membrane</keyword>
<feature type="transmembrane region" description="Helical" evidence="1">
    <location>
        <begin position="30"/>
        <end position="49"/>
    </location>
</feature>
<proteinExistence type="predicted"/>
<reference evidence="2" key="1">
    <citation type="submission" date="2021-06" db="EMBL/GenBank/DDBJ databases">
        <authorList>
            <person name="Kallberg Y."/>
            <person name="Tangrot J."/>
            <person name="Rosling A."/>
        </authorList>
    </citation>
    <scope>NUCLEOTIDE SEQUENCE</scope>
    <source>
        <strain evidence="2">MA453B</strain>
    </source>
</reference>
<keyword evidence="1" id="KW-1133">Transmembrane helix</keyword>
<name>A0A9N9IHT8_9GLOM</name>
<dbReference type="Proteomes" id="UP000789405">
    <property type="component" value="Unassembled WGS sequence"/>
</dbReference>
<keyword evidence="1" id="KW-0812">Transmembrane</keyword>
<comment type="caution">
    <text evidence="2">The sequence shown here is derived from an EMBL/GenBank/DDBJ whole genome shotgun (WGS) entry which is preliminary data.</text>
</comment>
<keyword evidence="3" id="KW-1185">Reference proteome</keyword>
<dbReference type="OrthoDB" id="10558919at2759"/>
<protein>
    <submittedName>
        <fullName evidence="2">15034_t:CDS:1</fullName>
    </submittedName>
</protein>
<gene>
    <name evidence="2" type="ORF">DERYTH_LOCUS15498</name>
</gene>
<accession>A0A9N9IHT8</accession>
<dbReference type="EMBL" id="CAJVPY010012631">
    <property type="protein sequence ID" value="CAG8735403.1"/>
    <property type="molecule type" value="Genomic_DNA"/>
</dbReference>